<reference evidence="2" key="1">
    <citation type="submission" date="2014-09" db="EMBL/GenBank/DDBJ databases">
        <authorList>
            <person name="Magalhaes I.L.F."/>
            <person name="Oliveira U."/>
            <person name="Santos F.R."/>
            <person name="Vidigal T.H.D.A."/>
            <person name="Brescovit A.D."/>
            <person name="Santos A.J."/>
        </authorList>
    </citation>
    <scope>NUCLEOTIDE SEQUENCE</scope>
    <source>
        <tissue evidence="2">Shoot tissue taken approximately 20 cm above the soil surface</tissue>
    </source>
</reference>
<name>A0A0A9HD01_ARUDO</name>
<evidence type="ECO:0000256" key="1">
    <source>
        <dbReference type="SAM" id="MobiDB-lite"/>
    </source>
</evidence>
<evidence type="ECO:0000313" key="2">
    <source>
        <dbReference type="EMBL" id="JAE33689.1"/>
    </source>
</evidence>
<organism evidence="2">
    <name type="scientific">Arundo donax</name>
    <name type="common">Giant reed</name>
    <name type="synonym">Donax arundinaceus</name>
    <dbReference type="NCBI Taxonomy" id="35708"/>
    <lineage>
        <taxon>Eukaryota</taxon>
        <taxon>Viridiplantae</taxon>
        <taxon>Streptophyta</taxon>
        <taxon>Embryophyta</taxon>
        <taxon>Tracheophyta</taxon>
        <taxon>Spermatophyta</taxon>
        <taxon>Magnoliopsida</taxon>
        <taxon>Liliopsida</taxon>
        <taxon>Poales</taxon>
        <taxon>Poaceae</taxon>
        <taxon>PACMAD clade</taxon>
        <taxon>Arundinoideae</taxon>
        <taxon>Arundineae</taxon>
        <taxon>Arundo</taxon>
    </lineage>
</organism>
<dbReference type="AlphaFoldDB" id="A0A0A9HD01"/>
<sequence length="44" mass="4631">MRSRVAADGERPEMARRGCVASASGDCTRRRAPSCRSGCSCGGR</sequence>
<dbReference type="EMBL" id="GBRH01164207">
    <property type="protein sequence ID" value="JAE33689.1"/>
    <property type="molecule type" value="Transcribed_RNA"/>
</dbReference>
<reference evidence="2" key="2">
    <citation type="journal article" date="2015" name="Data Brief">
        <title>Shoot transcriptome of the giant reed, Arundo donax.</title>
        <authorList>
            <person name="Barrero R.A."/>
            <person name="Guerrero F.D."/>
            <person name="Moolhuijzen P."/>
            <person name="Goolsby J.A."/>
            <person name="Tidwell J."/>
            <person name="Bellgard S.E."/>
            <person name="Bellgard M.I."/>
        </authorList>
    </citation>
    <scope>NUCLEOTIDE SEQUENCE</scope>
    <source>
        <tissue evidence="2">Shoot tissue taken approximately 20 cm above the soil surface</tissue>
    </source>
</reference>
<proteinExistence type="predicted"/>
<feature type="region of interest" description="Disordered" evidence="1">
    <location>
        <begin position="23"/>
        <end position="44"/>
    </location>
</feature>
<accession>A0A0A9HD01</accession>
<protein>
    <submittedName>
        <fullName evidence="2">Uncharacterized protein</fullName>
    </submittedName>
</protein>